<dbReference type="Pfam" id="PF16836">
    <property type="entry name" value="PSY3"/>
    <property type="match status" value="1"/>
</dbReference>
<dbReference type="AlphaFoldDB" id="A0A4C2DZJ2"/>
<dbReference type="InterPro" id="IPR027417">
    <property type="entry name" value="P-loop_NTPase"/>
</dbReference>
<dbReference type="CDD" id="cd19480">
    <property type="entry name" value="Psy3"/>
    <property type="match status" value="1"/>
</dbReference>
<evidence type="ECO:0000313" key="2">
    <source>
        <dbReference type="Proteomes" id="UP000301737"/>
    </source>
</evidence>
<reference evidence="1 2" key="1">
    <citation type="submission" date="2019-01" db="EMBL/GenBank/DDBJ databases">
        <title>Draft Genome Sequencing of Zygosaccharomyces mellis Ca-7.</title>
        <authorList>
            <person name="Shiwa Y."/>
            <person name="Kanesaki Y."/>
            <person name="Ishige T."/>
            <person name="Mura K."/>
            <person name="Hori T."/>
            <person name="Tamura T."/>
        </authorList>
    </citation>
    <scope>NUCLEOTIDE SEQUENCE [LARGE SCALE GENOMIC DNA]</scope>
    <source>
        <strain evidence="1 2">Ca-7</strain>
    </source>
</reference>
<dbReference type="GO" id="GO:0005634">
    <property type="term" value="C:nucleus"/>
    <property type="evidence" value="ECO:0007669"/>
    <property type="project" value="InterPro"/>
</dbReference>
<comment type="caution">
    <text evidence="1">The sequence shown here is derived from an EMBL/GenBank/DDBJ whole genome shotgun (WGS) entry which is preliminary data.</text>
</comment>
<dbReference type="GO" id="GO:0000725">
    <property type="term" value="P:recombinational repair"/>
    <property type="evidence" value="ECO:0007669"/>
    <property type="project" value="InterPro"/>
</dbReference>
<proteinExistence type="predicted"/>
<accession>A0A4C2DZJ2</accession>
<evidence type="ECO:0000313" key="1">
    <source>
        <dbReference type="EMBL" id="GCE97297.1"/>
    </source>
</evidence>
<dbReference type="OrthoDB" id="4055611at2759"/>
<gene>
    <name evidence="1" type="ORF">ZYGM_004826</name>
</gene>
<dbReference type="Gene3D" id="3.40.50.300">
    <property type="entry name" value="P-loop containing nucleotide triphosphate hydrolases"/>
    <property type="match status" value="1"/>
</dbReference>
<protein>
    <submittedName>
        <fullName evidence="1">Uncharacterized protein</fullName>
    </submittedName>
</protein>
<sequence length="218" mass="24841">MDVLAHCRVYPLSNFYRAAPQSLTLPRSIGSHCVSFIHLIEHNFKFTPLKRQIWEQCIKCSVNDGSSVLVIDIVSEWREVIQESSQGVHYMNSASICNMEGLQNFLMQLQASPVEALQRCLFRDRLNKQISGIIIDNLSYLAHDLSSYSVLIKILKQLRQTYGCWILTIGYGLEYYDGIENSTSTPNRTGALTKLPTSYTNEMDLIILRETSDQARIV</sequence>
<dbReference type="EMBL" id="BIMX01000001">
    <property type="protein sequence ID" value="GCE97297.1"/>
    <property type="molecule type" value="Genomic_DNA"/>
</dbReference>
<dbReference type="GO" id="GO:0097196">
    <property type="term" value="C:Shu complex"/>
    <property type="evidence" value="ECO:0007669"/>
    <property type="project" value="InterPro"/>
</dbReference>
<name>A0A4C2DZJ2_9SACH</name>
<organism evidence="1 2">
    <name type="scientific">Zygosaccharomyces mellis</name>
    <dbReference type="NCBI Taxonomy" id="42258"/>
    <lineage>
        <taxon>Eukaryota</taxon>
        <taxon>Fungi</taxon>
        <taxon>Dikarya</taxon>
        <taxon>Ascomycota</taxon>
        <taxon>Saccharomycotina</taxon>
        <taxon>Saccharomycetes</taxon>
        <taxon>Saccharomycetales</taxon>
        <taxon>Saccharomycetaceae</taxon>
        <taxon>Zygosaccharomyces</taxon>
    </lineage>
</organism>
<keyword evidence="2" id="KW-1185">Reference proteome</keyword>
<dbReference type="Proteomes" id="UP000301737">
    <property type="component" value="Unassembled WGS sequence"/>
</dbReference>
<dbReference type="InterPro" id="IPR031779">
    <property type="entry name" value="Psy3"/>
</dbReference>